<keyword evidence="6" id="KW-1185">Reference proteome</keyword>
<proteinExistence type="predicted"/>
<feature type="non-terminal residue" evidence="5">
    <location>
        <position position="228"/>
    </location>
</feature>
<evidence type="ECO:0000256" key="3">
    <source>
        <dbReference type="SAM" id="Coils"/>
    </source>
</evidence>
<dbReference type="AlphaFoldDB" id="A0A0T6BBQ9"/>
<dbReference type="OrthoDB" id="10070851at2759"/>
<dbReference type="InterPro" id="IPR027267">
    <property type="entry name" value="AH/BAR_dom_sf"/>
</dbReference>
<evidence type="ECO:0000256" key="1">
    <source>
        <dbReference type="ARBA" id="ARBA00022723"/>
    </source>
</evidence>
<comment type="caution">
    <text evidence="5">The sequence shown here is derived from an EMBL/GenBank/DDBJ whole genome shotgun (WGS) entry which is preliminary data.</text>
</comment>
<name>A0A0T6BBQ9_9SCAR</name>
<dbReference type="EMBL" id="LJIG01002199">
    <property type="protein sequence ID" value="KRT84741.1"/>
    <property type="molecule type" value="Genomic_DNA"/>
</dbReference>
<organism evidence="5 6">
    <name type="scientific">Oryctes borbonicus</name>
    <dbReference type="NCBI Taxonomy" id="1629725"/>
    <lineage>
        <taxon>Eukaryota</taxon>
        <taxon>Metazoa</taxon>
        <taxon>Ecdysozoa</taxon>
        <taxon>Arthropoda</taxon>
        <taxon>Hexapoda</taxon>
        <taxon>Insecta</taxon>
        <taxon>Pterygota</taxon>
        <taxon>Neoptera</taxon>
        <taxon>Endopterygota</taxon>
        <taxon>Coleoptera</taxon>
        <taxon>Polyphaga</taxon>
        <taxon>Scarabaeiformia</taxon>
        <taxon>Scarabaeidae</taxon>
        <taxon>Dynastinae</taxon>
        <taxon>Oryctes</taxon>
    </lineage>
</organism>
<sequence>MKPIIEIEDCLRDSPKFRTLLQEEEANINELEQKLEKIIKLCGNVVDSGKTYVAQQSLFANGLWDLTGHFKDDNPVVSSLRKLIHNFQEMNKFHTILLDQASRTIIKNLTSFCKNDVKRVKENKYHFEKISQDLDLALVRNSQTPKNKIIKNLTSFCKNDVKRVKENKYHFEKISQDLDLALVRNSQTPKNKPQEVEENSNLLVATRSCFGHQVLDYVHCITILQNKK</sequence>
<dbReference type="GO" id="GO:0005096">
    <property type="term" value="F:GTPase activator activity"/>
    <property type="evidence" value="ECO:0007669"/>
    <property type="project" value="InterPro"/>
</dbReference>
<dbReference type="PANTHER" id="PTHR23180">
    <property type="entry name" value="CENTAURIN/ARF"/>
    <property type="match status" value="1"/>
</dbReference>
<keyword evidence="2" id="KW-0862">Zinc</keyword>
<keyword evidence="3" id="KW-0175">Coiled coil</keyword>
<feature type="coiled-coil region" evidence="3">
    <location>
        <begin position="14"/>
        <end position="41"/>
    </location>
</feature>
<dbReference type="GO" id="GO:0046872">
    <property type="term" value="F:metal ion binding"/>
    <property type="evidence" value="ECO:0007669"/>
    <property type="project" value="UniProtKB-KW"/>
</dbReference>
<dbReference type="GO" id="GO:0005737">
    <property type="term" value="C:cytoplasm"/>
    <property type="evidence" value="ECO:0007669"/>
    <property type="project" value="InterPro"/>
</dbReference>
<evidence type="ECO:0000256" key="2">
    <source>
        <dbReference type="ARBA" id="ARBA00022833"/>
    </source>
</evidence>
<dbReference type="Pfam" id="PF16746">
    <property type="entry name" value="BAR_3"/>
    <property type="match status" value="1"/>
</dbReference>
<evidence type="ECO:0000313" key="5">
    <source>
        <dbReference type="EMBL" id="KRT84741.1"/>
    </source>
</evidence>
<protein>
    <recommendedName>
        <fullName evidence="4">BAR domain-containing protein</fullName>
    </recommendedName>
</protein>
<accession>A0A0T6BBQ9</accession>
<dbReference type="InterPro" id="IPR004148">
    <property type="entry name" value="BAR_dom"/>
</dbReference>
<dbReference type="Gene3D" id="1.20.1270.60">
    <property type="entry name" value="Arfaptin homology (AH) domain/BAR domain"/>
    <property type="match status" value="2"/>
</dbReference>
<feature type="domain" description="BAR" evidence="4">
    <location>
        <begin position="5"/>
        <end position="148"/>
    </location>
</feature>
<dbReference type="PANTHER" id="PTHR23180:SF399">
    <property type="entry name" value="BLOWN FUSE, ISOFORM A-RELATED"/>
    <property type="match status" value="1"/>
</dbReference>
<evidence type="ECO:0000313" key="6">
    <source>
        <dbReference type="Proteomes" id="UP000051574"/>
    </source>
</evidence>
<evidence type="ECO:0000259" key="4">
    <source>
        <dbReference type="Pfam" id="PF16746"/>
    </source>
</evidence>
<dbReference type="SUPFAM" id="SSF103657">
    <property type="entry name" value="BAR/IMD domain-like"/>
    <property type="match status" value="2"/>
</dbReference>
<reference evidence="5 6" key="1">
    <citation type="submission" date="2015-09" db="EMBL/GenBank/DDBJ databases">
        <title>Draft genome of the scarab beetle Oryctes borbonicus.</title>
        <authorList>
            <person name="Meyer J.M."/>
            <person name="Markov G.V."/>
            <person name="Baskaran P."/>
            <person name="Herrmann M."/>
            <person name="Sommer R.J."/>
            <person name="Roedelsperger C."/>
        </authorList>
    </citation>
    <scope>NUCLEOTIDE SEQUENCE [LARGE SCALE GENOMIC DNA]</scope>
    <source>
        <strain evidence="5">OB123</strain>
        <tissue evidence="5">Whole animal</tissue>
    </source>
</reference>
<gene>
    <name evidence="5" type="ORF">AMK59_1298</name>
</gene>
<dbReference type="InterPro" id="IPR045258">
    <property type="entry name" value="ACAP1/2/3-like"/>
</dbReference>
<dbReference type="Proteomes" id="UP000051574">
    <property type="component" value="Unassembled WGS sequence"/>
</dbReference>
<keyword evidence="1" id="KW-0479">Metal-binding</keyword>